<evidence type="ECO:0000256" key="3">
    <source>
        <dbReference type="ARBA" id="ARBA00022679"/>
    </source>
</evidence>
<keyword evidence="7" id="KW-0862">Zinc</keyword>
<feature type="region of interest" description="Disordered" evidence="13">
    <location>
        <begin position="766"/>
        <end position="786"/>
    </location>
</feature>
<dbReference type="InterPro" id="IPR026960">
    <property type="entry name" value="RVT-Znf"/>
</dbReference>
<dbReference type="SUPFAM" id="SSF81383">
    <property type="entry name" value="F-box domain"/>
    <property type="match status" value="1"/>
</dbReference>
<dbReference type="PANTHER" id="PTHR10631">
    <property type="entry name" value="N 2 ,N 2 -DIMETHYLGUANOSINE TRNA METHYLTRANSFERASE"/>
    <property type="match status" value="1"/>
</dbReference>
<dbReference type="InterPro" id="IPR002905">
    <property type="entry name" value="Trm1"/>
</dbReference>
<keyword evidence="16" id="KW-1185">Reference proteome</keyword>
<dbReference type="PROSITE" id="PS50181">
    <property type="entry name" value="FBOX"/>
    <property type="match status" value="1"/>
</dbReference>
<gene>
    <name evidence="15" type="ORF">OLC1_LOCUS17671</name>
</gene>
<comment type="similarity">
    <text evidence="12">Belongs to the class I-like SAM-binding methyltransferase superfamily. Trm1 family.</text>
</comment>
<keyword evidence="5 12" id="KW-0819">tRNA processing</keyword>
<feature type="region of interest" description="Disordered" evidence="13">
    <location>
        <begin position="1"/>
        <end position="24"/>
    </location>
</feature>
<dbReference type="Gene3D" id="1.20.1280.50">
    <property type="match status" value="1"/>
</dbReference>
<dbReference type="SUPFAM" id="SSF53335">
    <property type="entry name" value="S-adenosyl-L-methionine-dependent methyltransferases"/>
    <property type="match status" value="2"/>
</dbReference>
<dbReference type="InterPro" id="IPR053781">
    <property type="entry name" value="F-box_AtFBL13-like"/>
</dbReference>
<dbReference type="FunFam" id="3.30.56.70:FF:000001">
    <property type="entry name" value="tRNA (guanine(26)-N(2))-dimethyltransferase"/>
    <property type="match status" value="2"/>
</dbReference>
<dbReference type="InterPro" id="IPR036047">
    <property type="entry name" value="F-box-like_dom_sf"/>
</dbReference>
<proteinExistence type="inferred from homology"/>
<feature type="compositionally biased region" description="Basic and acidic residues" evidence="13">
    <location>
        <begin position="903"/>
        <end position="915"/>
    </location>
</feature>
<dbReference type="GO" id="GO:0000049">
    <property type="term" value="F:tRNA binding"/>
    <property type="evidence" value="ECO:0007669"/>
    <property type="project" value="UniProtKB-UniRule"/>
</dbReference>
<name>A0AAV1DPT6_OLDCO</name>
<dbReference type="PROSITE" id="PS51626">
    <property type="entry name" value="SAM_MT_TRM1"/>
    <property type="match status" value="2"/>
</dbReference>
<dbReference type="InterPro" id="IPR055411">
    <property type="entry name" value="LRR_FXL15/At3g58940/PEG3-like"/>
</dbReference>
<dbReference type="Pfam" id="PF24758">
    <property type="entry name" value="LRR_At5g56370"/>
    <property type="match status" value="1"/>
</dbReference>
<dbReference type="GO" id="GO:0005634">
    <property type="term" value="C:nucleus"/>
    <property type="evidence" value="ECO:0007669"/>
    <property type="project" value="TreeGrafter"/>
</dbReference>
<dbReference type="CDD" id="cd02440">
    <property type="entry name" value="AdoMet_MTases"/>
    <property type="match status" value="1"/>
</dbReference>
<dbReference type="Gene3D" id="3.40.50.150">
    <property type="entry name" value="Vaccinia Virus protein VP39"/>
    <property type="match status" value="2"/>
</dbReference>
<evidence type="ECO:0000256" key="10">
    <source>
        <dbReference type="ARBA" id="ARBA00051897"/>
    </source>
</evidence>
<feature type="compositionally biased region" description="Basic and acidic residues" evidence="13">
    <location>
        <begin position="1347"/>
        <end position="1369"/>
    </location>
</feature>
<dbReference type="GO" id="GO:0160104">
    <property type="term" value="F:tRNA (guanine(26)-N2)-dimethyltransferase activity"/>
    <property type="evidence" value="ECO:0007669"/>
    <property type="project" value="UniProtKB-EC"/>
</dbReference>
<keyword evidence="2 12" id="KW-0489">Methyltransferase</keyword>
<keyword evidence="8 12" id="KW-0694">RNA-binding</keyword>
<dbReference type="NCBIfam" id="TIGR00308">
    <property type="entry name" value="TRM1"/>
    <property type="match status" value="1"/>
</dbReference>
<dbReference type="Proteomes" id="UP001161247">
    <property type="component" value="Chromosome 6"/>
</dbReference>
<dbReference type="EC" id="2.1.1.216" evidence="9"/>
<evidence type="ECO:0000256" key="12">
    <source>
        <dbReference type="PROSITE-ProRule" id="PRU00958"/>
    </source>
</evidence>
<dbReference type="Pfam" id="PF00646">
    <property type="entry name" value="F-box"/>
    <property type="match status" value="1"/>
</dbReference>
<feature type="region of interest" description="Disordered" evidence="13">
    <location>
        <begin position="1346"/>
        <end position="1369"/>
    </location>
</feature>
<protein>
    <recommendedName>
        <fullName evidence="9">tRNA (guanine(26)-N(2))-dimethyltransferase</fullName>
        <ecNumber evidence="9">2.1.1.216</ecNumber>
    </recommendedName>
</protein>
<dbReference type="GO" id="GO:0002940">
    <property type="term" value="P:tRNA N2-guanine methylation"/>
    <property type="evidence" value="ECO:0007669"/>
    <property type="project" value="TreeGrafter"/>
</dbReference>
<keyword evidence="3 12" id="KW-0808">Transferase</keyword>
<dbReference type="InterPro" id="IPR001810">
    <property type="entry name" value="F-box_dom"/>
</dbReference>
<evidence type="ECO:0000256" key="9">
    <source>
        <dbReference type="ARBA" id="ARBA00039099"/>
    </source>
</evidence>
<evidence type="ECO:0000313" key="15">
    <source>
        <dbReference type="EMBL" id="CAI9109890.1"/>
    </source>
</evidence>
<accession>A0AAV1DPT6</accession>
<feature type="compositionally biased region" description="Polar residues" evidence="13">
    <location>
        <begin position="873"/>
        <end position="882"/>
    </location>
</feature>
<feature type="compositionally biased region" description="Basic and acidic residues" evidence="13">
    <location>
        <begin position="883"/>
        <end position="895"/>
    </location>
</feature>
<keyword evidence="6" id="KW-0479">Metal-binding</keyword>
<dbReference type="Pfam" id="PF13966">
    <property type="entry name" value="zf-RVT"/>
    <property type="match status" value="1"/>
</dbReference>
<dbReference type="FunFam" id="3.40.50.150:FF:000114">
    <property type="entry name" value="tRNA (guanine(26)-N(2))-dimethyltransferase"/>
    <property type="match status" value="1"/>
</dbReference>
<dbReference type="SMART" id="SM00256">
    <property type="entry name" value="FBOX"/>
    <property type="match status" value="1"/>
</dbReference>
<keyword evidence="4 12" id="KW-0949">S-adenosyl-L-methionine</keyword>
<comment type="function">
    <text evidence="11">Dimethylates a single guanine residue at position 26 of most tRNAs using S-adenosyl-L-methionine as donor of the methyl groups.</text>
</comment>
<sequence>MQGSFDSNSTIVKRPRMPSGGRDRLSDLPDELLSIIISFLNPKEAGQTSTLSKRWNNVWKTYKHLEFVAKEDEIRRFSTGALSFVQRVNYMLKVHQGEITRLKVSYPYNEVLQKELEAWVVFATSRGIEHLELDFTPSYFCMMPFPNLGALFRAGFKSLKTLKLSAVLVSGQLFHGFLQEFPCLETLAINFSCSPELEEVVVCGPLALKQLLITSCLYLRSVTVKNSNLEALILSPVKELTIDESPLLKDVRSGGWAVVASLSTTSLMNLETLGVTLSNVEVSEFGRMVSLPAVLLSLKTLILNVEAWSNHSMLELTSMFQYCPNLETLIIEVDLDPYGSPSVFLDSAIQSVVEGGVLMCTATDMAVLVRYLPGFGSVVPQECTDYGKKYNMGGPIWSAPIHDQEWVASMVEDELPDVPLFPNLHNLCATLKCTSPSAVIFRSAVINAGYRISGTHVNPLVLKTDAPMDVIWDIMRCWAKYASSQTSNPLQQPGKMPHLGKQLAKIWPTAIGGIKWLVGNGERIFFWEDLWLDIDHPLLQLATSRVPDHLLKLGVKDYIDQRGNWNWTAIEPWTDEATRRMIMAVPPPEPQMGLDKPVWKWTKSGKFSTSSAFKALNLSQWEPEDGKWKAAWHWQGLEKIKIFLWSLIRQSLLTNAERKRRHISDSDACLFCSQPENQFHQFRDCLKSKQAWNHVNRNADWTTTFAVGCWKLWTARNDEILPINTSILGVSSSPLWLQHKKSQDFIIKRTLHVQLQMDSTTAVKNLEDEEDSHPGSMEKTGDEEIQQHKDTSKAASFDLNDYTVIKEGQAEILMHAKNEVFYNKTQVNNRDMSIAVLRTFIKIRQQEHEAMLSKRKKTARKSPDKPVDLQEAPSGSITQDGKSNGECKESEKPMDCEPSVSEKVVEKQEVKSQGELKPPRVLEALSASGLRAIRYAREIEGIGQVVALDNDPVSVEACRRNIKFNGSVAGSKVESNLADARVYMLTHPKEFDVVDLDPYGSPSVFLDSAIQSVVDGGVLMCTATDMAVLCGGNGEVCYSKYGSYPVRAKYCHELALRILLACIESHANRYKRYIVPVLSVQMDFYVRVFVRVYTSASEMKNTPLKLSYLYQCIGCDSYHLQPLARTVSKNTSVRYLPGFGPVVPQECTDCGKKYNMGGPIWSAPIHDQEWVASMVEDVKAMKNHYPAYDRISAVLTTISEELPDVPLFLSLHNLCATLKCTSPSAVIFRSAVINAGYRISGTHVNPLGLKTDAPMDVIWDIMRCWVKNHPVKAQPPEQAGSVILAKEPVLQANFARAVASLSKAQAKKVARFLPNPERHWGPKLRAGRQITSKHVSLLGADAVNGVIKHEDSEEPAAKRKKTEDSTPNS</sequence>
<dbReference type="InterPro" id="IPR042296">
    <property type="entry name" value="tRNA_met_Trm1_C"/>
</dbReference>
<dbReference type="InterPro" id="IPR029063">
    <property type="entry name" value="SAM-dependent_MTases_sf"/>
</dbReference>
<evidence type="ECO:0000256" key="1">
    <source>
        <dbReference type="ARBA" id="ARBA00022555"/>
    </source>
</evidence>
<evidence type="ECO:0000256" key="2">
    <source>
        <dbReference type="ARBA" id="ARBA00022603"/>
    </source>
</evidence>
<evidence type="ECO:0000256" key="8">
    <source>
        <dbReference type="ARBA" id="ARBA00022884"/>
    </source>
</evidence>
<dbReference type="EMBL" id="OX459123">
    <property type="protein sequence ID" value="CAI9109890.1"/>
    <property type="molecule type" value="Genomic_DNA"/>
</dbReference>
<evidence type="ECO:0000256" key="5">
    <source>
        <dbReference type="ARBA" id="ARBA00022694"/>
    </source>
</evidence>
<feature type="region of interest" description="Disordered" evidence="13">
    <location>
        <begin position="851"/>
        <end position="915"/>
    </location>
</feature>
<dbReference type="Gene3D" id="3.30.56.70">
    <property type="entry name" value="N2,N2-dimethylguanosine tRNA methyltransferase, C-terminal domain"/>
    <property type="match status" value="2"/>
</dbReference>
<evidence type="ECO:0000256" key="13">
    <source>
        <dbReference type="SAM" id="MobiDB-lite"/>
    </source>
</evidence>
<evidence type="ECO:0000313" key="16">
    <source>
        <dbReference type="Proteomes" id="UP001161247"/>
    </source>
</evidence>
<evidence type="ECO:0000256" key="11">
    <source>
        <dbReference type="ARBA" id="ARBA00053297"/>
    </source>
</evidence>
<evidence type="ECO:0000256" key="4">
    <source>
        <dbReference type="ARBA" id="ARBA00022691"/>
    </source>
</evidence>
<feature type="domain" description="F-box" evidence="14">
    <location>
        <begin position="22"/>
        <end position="68"/>
    </location>
</feature>
<organism evidence="15 16">
    <name type="scientific">Oldenlandia corymbosa var. corymbosa</name>
    <dbReference type="NCBI Taxonomy" id="529605"/>
    <lineage>
        <taxon>Eukaryota</taxon>
        <taxon>Viridiplantae</taxon>
        <taxon>Streptophyta</taxon>
        <taxon>Embryophyta</taxon>
        <taxon>Tracheophyta</taxon>
        <taxon>Spermatophyta</taxon>
        <taxon>Magnoliopsida</taxon>
        <taxon>eudicotyledons</taxon>
        <taxon>Gunneridae</taxon>
        <taxon>Pentapetalae</taxon>
        <taxon>asterids</taxon>
        <taxon>lamiids</taxon>
        <taxon>Gentianales</taxon>
        <taxon>Rubiaceae</taxon>
        <taxon>Rubioideae</taxon>
        <taxon>Spermacoceae</taxon>
        <taxon>Hedyotis-Oldenlandia complex</taxon>
        <taxon>Oldenlandia</taxon>
    </lineage>
</organism>
<dbReference type="SUPFAM" id="SSF52047">
    <property type="entry name" value="RNI-like"/>
    <property type="match status" value="1"/>
</dbReference>
<dbReference type="CDD" id="cd22160">
    <property type="entry name" value="F-box_AtFBL13-like"/>
    <property type="match status" value="1"/>
</dbReference>
<comment type="catalytic activity">
    <reaction evidence="10">
        <text>guanosine(26) in tRNA + 2 S-adenosyl-L-methionine = N(2)-dimethylguanosine(26) in tRNA + 2 S-adenosyl-L-homocysteine + 2 H(+)</text>
        <dbReference type="Rhea" id="RHEA:43140"/>
        <dbReference type="Rhea" id="RHEA-COMP:10359"/>
        <dbReference type="Rhea" id="RHEA-COMP:10360"/>
        <dbReference type="ChEBI" id="CHEBI:15378"/>
        <dbReference type="ChEBI" id="CHEBI:57856"/>
        <dbReference type="ChEBI" id="CHEBI:59789"/>
        <dbReference type="ChEBI" id="CHEBI:74269"/>
        <dbReference type="ChEBI" id="CHEBI:74513"/>
        <dbReference type="EC" id="2.1.1.216"/>
    </reaction>
</comment>
<evidence type="ECO:0000256" key="7">
    <source>
        <dbReference type="ARBA" id="ARBA00022833"/>
    </source>
</evidence>
<dbReference type="Pfam" id="PF02005">
    <property type="entry name" value="TRM"/>
    <property type="match status" value="3"/>
</dbReference>
<evidence type="ECO:0000259" key="14">
    <source>
        <dbReference type="PROSITE" id="PS50181"/>
    </source>
</evidence>
<feature type="compositionally biased region" description="Polar residues" evidence="13">
    <location>
        <begin position="1"/>
        <end position="11"/>
    </location>
</feature>
<keyword evidence="1 12" id="KW-0820">tRNA-binding</keyword>
<evidence type="ECO:0000256" key="6">
    <source>
        <dbReference type="ARBA" id="ARBA00022723"/>
    </source>
</evidence>
<reference evidence="15" key="1">
    <citation type="submission" date="2023-03" db="EMBL/GenBank/DDBJ databases">
        <authorList>
            <person name="Julca I."/>
        </authorList>
    </citation>
    <scope>NUCLEOTIDE SEQUENCE</scope>
</reference>
<dbReference type="GO" id="GO:0046872">
    <property type="term" value="F:metal ion binding"/>
    <property type="evidence" value="ECO:0007669"/>
    <property type="project" value="UniProtKB-KW"/>
</dbReference>
<dbReference type="PANTHER" id="PTHR10631:SF3">
    <property type="entry name" value="TRNA (GUANINE(26)-N(2))-DIMETHYLTRANSFERASE"/>
    <property type="match status" value="1"/>
</dbReference>